<dbReference type="STRING" id="1458985.BJP34_04415"/>
<proteinExistence type="predicted"/>
<dbReference type="SUPFAM" id="SSF51905">
    <property type="entry name" value="FAD/NAD(P)-binding domain"/>
    <property type="match status" value="1"/>
</dbReference>
<name>A0A1D8TMG4_9CYAN</name>
<evidence type="ECO:0000256" key="1">
    <source>
        <dbReference type="ARBA" id="ARBA00023002"/>
    </source>
</evidence>
<sequence length="550" mass="62869">MNKTAELDYLIVGAGPAGLQLGYFLKKNGINYLILEAGQKAGNFYEKFPRHRKLISINKVYTGYKEREAQLRYDWHSLLCDDDQMSFTNYSRRYFPDAGDYVKYLQDYGERFELNIKYEAKVAKISKTDRFTVVDEEGNSYVCGCLVMATGVSQPYIPEITGIELTENYYDFDINPDNFIDQRVLILGKSNSALETANSLVETARAIHLCSPESIKMAWNTHYVGHIRGVNNEFIDTYQLKGQNAILDAKVHKIEWKDGEYCVHIEFSHAQGQKAILAYDQVLVCTGFRFDASIFDQTCKPELTINNRFPALTSEWESINVKDLYFAGTIMQCRDFKKTMSGFVHGFRHNIQALSQILAQKYHAVPLPYDSIPVNPKSIVKAVIERVSLSAALFLQPGFLCDLLVILKSGATGYYYEDLPVDYVHDTDLGQHNHYYIITMEYGHFEGDSLKVDREPDPDKAYNDAYLHPVIRRFNGSTLVQEYHLPEHLDNDWRPDGYPGDRPLIQSLEYIGESDPTQAQKLYAQRLQAFFEQEIDKATGTGNSLELVVT</sequence>
<reference evidence="3" key="1">
    <citation type="submission" date="2016-10" db="EMBL/GenBank/DDBJ databases">
        <title>Comparative genomics uncovers the prolific and rare metabolic potential of the cyanobacterial genus Moorea.</title>
        <authorList>
            <person name="Leao T."/>
            <person name="Castelao G."/>
            <person name="Korobeynikov A."/>
            <person name="Monroe E.A."/>
            <person name="Podell S."/>
            <person name="Glukhov E."/>
            <person name="Allen E."/>
            <person name="Gerwick W.H."/>
            <person name="Gerwick L."/>
        </authorList>
    </citation>
    <scope>NUCLEOTIDE SEQUENCE [LARGE SCALE GENOMIC DNA]</scope>
    <source>
        <strain evidence="3">PAL-8-15-08-1</strain>
    </source>
</reference>
<dbReference type="RefSeq" id="WP_070391303.1">
    <property type="nucleotide sequence ID" value="NZ_CP017599.1"/>
</dbReference>
<dbReference type="EMBL" id="CP017599">
    <property type="protein sequence ID" value="AOW98796.1"/>
    <property type="molecule type" value="Genomic_DNA"/>
</dbReference>
<accession>A0A1D8TMG4</accession>
<dbReference type="PANTHER" id="PTHR43539:SF78">
    <property type="entry name" value="FLAVIN-CONTAINING MONOOXYGENASE"/>
    <property type="match status" value="1"/>
</dbReference>
<gene>
    <name evidence="2" type="ORF">BJP34_04415</name>
</gene>
<dbReference type="InterPro" id="IPR036188">
    <property type="entry name" value="FAD/NAD-bd_sf"/>
</dbReference>
<evidence type="ECO:0000313" key="3">
    <source>
        <dbReference type="Proteomes" id="UP000177870"/>
    </source>
</evidence>
<dbReference type="OrthoDB" id="9778740at2"/>
<dbReference type="AlphaFoldDB" id="A0A1D8TMG4"/>
<dbReference type="Gene3D" id="3.50.50.60">
    <property type="entry name" value="FAD/NAD(P)-binding domain"/>
    <property type="match status" value="2"/>
</dbReference>
<dbReference type="GO" id="GO:0004497">
    <property type="term" value="F:monooxygenase activity"/>
    <property type="evidence" value="ECO:0007669"/>
    <property type="project" value="TreeGrafter"/>
</dbReference>
<dbReference type="GO" id="GO:0050660">
    <property type="term" value="F:flavin adenine dinucleotide binding"/>
    <property type="evidence" value="ECO:0007669"/>
    <property type="project" value="TreeGrafter"/>
</dbReference>
<dbReference type="KEGG" id="mpro:BJP34_04415"/>
<evidence type="ECO:0000313" key="2">
    <source>
        <dbReference type="EMBL" id="AOW98796.1"/>
    </source>
</evidence>
<dbReference type="Pfam" id="PF13738">
    <property type="entry name" value="Pyr_redox_3"/>
    <property type="match status" value="1"/>
</dbReference>
<dbReference type="PRINTS" id="PR00368">
    <property type="entry name" value="FADPNR"/>
</dbReference>
<dbReference type="InterPro" id="IPR050982">
    <property type="entry name" value="Auxin_biosynth/cation_transpt"/>
</dbReference>
<protein>
    <submittedName>
        <fullName evidence="2">Pyridine nucleotide-disulfide oxidoreductase</fullName>
    </submittedName>
</protein>
<organism evidence="2 3">
    <name type="scientific">Moorena producens PAL-8-15-08-1</name>
    <dbReference type="NCBI Taxonomy" id="1458985"/>
    <lineage>
        <taxon>Bacteria</taxon>
        <taxon>Bacillati</taxon>
        <taxon>Cyanobacteriota</taxon>
        <taxon>Cyanophyceae</taxon>
        <taxon>Coleofasciculales</taxon>
        <taxon>Coleofasciculaceae</taxon>
        <taxon>Moorena</taxon>
    </lineage>
</organism>
<dbReference type="Proteomes" id="UP000177870">
    <property type="component" value="Chromosome"/>
</dbReference>
<dbReference type="PANTHER" id="PTHR43539">
    <property type="entry name" value="FLAVIN-BINDING MONOOXYGENASE-LIKE PROTEIN (AFU_ORTHOLOGUE AFUA_4G09220)"/>
    <property type="match status" value="1"/>
</dbReference>
<keyword evidence="1" id="KW-0560">Oxidoreductase</keyword>